<accession>A0ABY2L037</accession>
<dbReference type="InterPro" id="IPR020904">
    <property type="entry name" value="Sc_DH/Rdtase_CS"/>
</dbReference>
<evidence type="ECO:0000313" key="5">
    <source>
        <dbReference type="Proteomes" id="UP000297617"/>
    </source>
</evidence>
<dbReference type="Gene3D" id="3.40.50.720">
    <property type="entry name" value="NAD(P)-binding Rossmann-like Domain"/>
    <property type="match status" value="1"/>
</dbReference>
<evidence type="ECO:0000256" key="1">
    <source>
        <dbReference type="ARBA" id="ARBA00006484"/>
    </source>
</evidence>
<dbReference type="EMBL" id="RQFD01000016">
    <property type="protein sequence ID" value="TGK46666.1"/>
    <property type="molecule type" value="Genomic_DNA"/>
</dbReference>
<comment type="similarity">
    <text evidence="1 3">Belongs to the short-chain dehydrogenases/reductases (SDR) family.</text>
</comment>
<protein>
    <submittedName>
        <fullName evidence="4">SDR family oxidoreductase</fullName>
    </submittedName>
</protein>
<reference evidence="5" key="1">
    <citation type="journal article" date="2019" name="PLoS Negl. Trop. Dis.">
        <title>Revisiting the worldwide diversity of Leptospira species in the environment.</title>
        <authorList>
            <person name="Vincent A.T."/>
            <person name="Schiettekatte O."/>
            <person name="Bourhy P."/>
            <person name="Veyrier F.J."/>
            <person name="Picardeau M."/>
        </authorList>
    </citation>
    <scope>NUCLEOTIDE SEQUENCE [LARGE SCALE GENOMIC DNA]</scope>
    <source>
        <strain evidence="5">201800295</strain>
    </source>
</reference>
<dbReference type="PRINTS" id="PR00080">
    <property type="entry name" value="SDRFAMILY"/>
</dbReference>
<sequence length="267" mass="29752">MKNFYQNKVVWVTGASSGIGESIVKELSNQGAKLVLSARRKEELIRVQKENLLTDENSLIMILDLEDYSKIKNLPKLVIKKFGTIDVVINNGGISQRSYAHDTSLNTYEKLMKVNFFGNIALTLAVLPYLQKQRKGWISSISSVAGKMGVPLRTGYSATKFALTGFYEALRAENDKNGIKICLVYPGFIRTNISKNALLGDGNRQNKLDPAIQNGIDSRECARKILKAIANEKQELIIAGSREKLGLSFNKFFPRLFTKILSKVSVT</sequence>
<dbReference type="Pfam" id="PF00106">
    <property type="entry name" value="adh_short"/>
    <property type="match status" value="1"/>
</dbReference>
<dbReference type="PANTHER" id="PTHR44196:SF1">
    <property type="entry name" value="DEHYDROGENASE_REDUCTASE SDR FAMILY MEMBER 7B"/>
    <property type="match status" value="1"/>
</dbReference>
<proteinExistence type="inferred from homology"/>
<gene>
    <name evidence="4" type="ORF">EHQ10_14985</name>
</gene>
<keyword evidence="5" id="KW-1185">Reference proteome</keyword>
<dbReference type="Proteomes" id="UP000297617">
    <property type="component" value="Unassembled WGS sequence"/>
</dbReference>
<dbReference type="NCBIfam" id="NF004825">
    <property type="entry name" value="PRK06181.1"/>
    <property type="match status" value="1"/>
</dbReference>
<dbReference type="InterPro" id="IPR002347">
    <property type="entry name" value="SDR_fam"/>
</dbReference>
<dbReference type="InterPro" id="IPR036291">
    <property type="entry name" value="NAD(P)-bd_dom_sf"/>
</dbReference>
<dbReference type="PRINTS" id="PR00081">
    <property type="entry name" value="GDHRDH"/>
</dbReference>
<dbReference type="SUPFAM" id="SSF51735">
    <property type="entry name" value="NAD(P)-binding Rossmann-fold domains"/>
    <property type="match status" value="1"/>
</dbReference>
<organism evidence="4 5">
    <name type="scientific">Leptospira bouyouniensis</name>
    <dbReference type="NCBI Taxonomy" id="2484911"/>
    <lineage>
        <taxon>Bacteria</taxon>
        <taxon>Pseudomonadati</taxon>
        <taxon>Spirochaetota</taxon>
        <taxon>Spirochaetia</taxon>
        <taxon>Leptospirales</taxon>
        <taxon>Leptospiraceae</taxon>
        <taxon>Leptospira</taxon>
    </lineage>
</organism>
<evidence type="ECO:0000256" key="2">
    <source>
        <dbReference type="ARBA" id="ARBA00023002"/>
    </source>
</evidence>
<name>A0ABY2L037_9LEPT</name>
<evidence type="ECO:0000313" key="4">
    <source>
        <dbReference type="EMBL" id="TGK46666.1"/>
    </source>
</evidence>
<dbReference type="PANTHER" id="PTHR44196">
    <property type="entry name" value="DEHYDROGENASE/REDUCTASE SDR FAMILY MEMBER 7B"/>
    <property type="match status" value="1"/>
</dbReference>
<dbReference type="RefSeq" id="WP_135754568.1">
    <property type="nucleotide sequence ID" value="NZ_RQFD01000016.1"/>
</dbReference>
<evidence type="ECO:0000256" key="3">
    <source>
        <dbReference type="RuleBase" id="RU000363"/>
    </source>
</evidence>
<dbReference type="PROSITE" id="PS00061">
    <property type="entry name" value="ADH_SHORT"/>
    <property type="match status" value="1"/>
</dbReference>
<dbReference type="CDD" id="cd05332">
    <property type="entry name" value="11beta-HSD1_like_SDR_c"/>
    <property type="match status" value="1"/>
</dbReference>
<keyword evidence="2" id="KW-0560">Oxidoreductase</keyword>
<comment type="caution">
    <text evidence="4">The sequence shown here is derived from an EMBL/GenBank/DDBJ whole genome shotgun (WGS) entry which is preliminary data.</text>
</comment>